<feature type="compositionally biased region" description="Basic and acidic residues" evidence="6">
    <location>
        <begin position="497"/>
        <end position="508"/>
    </location>
</feature>
<evidence type="ECO:0000259" key="7">
    <source>
        <dbReference type="PROSITE" id="PS50950"/>
    </source>
</evidence>
<feature type="region of interest" description="Disordered" evidence="6">
    <location>
        <begin position="944"/>
        <end position="967"/>
    </location>
</feature>
<evidence type="ECO:0000313" key="8">
    <source>
        <dbReference type="EMBL" id="JAG29525.1"/>
    </source>
</evidence>
<evidence type="ECO:0000256" key="3">
    <source>
        <dbReference type="ARBA" id="ARBA00022833"/>
    </source>
</evidence>
<reference evidence="8" key="1">
    <citation type="journal article" date="2014" name="PLoS ONE">
        <title>Transcriptome-Based Identification of ABC Transporters in the Western Tarnished Plant Bug Lygus hesperus.</title>
        <authorList>
            <person name="Hull J.J."/>
            <person name="Chaney K."/>
            <person name="Geib S.M."/>
            <person name="Fabrick J.A."/>
            <person name="Brent C.S."/>
            <person name="Walsh D."/>
            <person name="Lavine L.C."/>
        </authorList>
    </citation>
    <scope>NUCLEOTIDE SEQUENCE</scope>
</reference>
<evidence type="ECO:0000256" key="6">
    <source>
        <dbReference type="SAM" id="MobiDB-lite"/>
    </source>
</evidence>
<feature type="region of interest" description="Disordered" evidence="6">
    <location>
        <begin position="259"/>
        <end position="296"/>
    </location>
</feature>
<organism evidence="8">
    <name type="scientific">Lygus hesperus</name>
    <name type="common">Western plant bug</name>
    <dbReference type="NCBI Taxonomy" id="30085"/>
    <lineage>
        <taxon>Eukaryota</taxon>
        <taxon>Metazoa</taxon>
        <taxon>Ecdysozoa</taxon>
        <taxon>Arthropoda</taxon>
        <taxon>Hexapoda</taxon>
        <taxon>Insecta</taxon>
        <taxon>Pterygota</taxon>
        <taxon>Neoptera</taxon>
        <taxon>Paraneoptera</taxon>
        <taxon>Hemiptera</taxon>
        <taxon>Heteroptera</taxon>
        <taxon>Panheteroptera</taxon>
        <taxon>Cimicomorpha</taxon>
        <taxon>Miridae</taxon>
        <taxon>Mirini</taxon>
        <taxon>Lygus</taxon>
    </lineage>
</organism>
<feature type="region of interest" description="Disordered" evidence="6">
    <location>
        <begin position="489"/>
        <end position="509"/>
    </location>
</feature>
<feature type="region of interest" description="Disordered" evidence="6">
    <location>
        <begin position="807"/>
        <end position="837"/>
    </location>
</feature>
<evidence type="ECO:0000256" key="4">
    <source>
        <dbReference type="ARBA" id="ARBA00023125"/>
    </source>
</evidence>
<keyword evidence="1" id="KW-0479">Metal-binding</keyword>
<feature type="domain" description="THAP-type" evidence="7">
    <location>
        <begin position="1085"/>
        <end position="1170"/>
    </location>
</feature>
<dbReference type="GO" id="GO:0003677">
    <property type="term" value="F:DNA binding"/>
    <property type="evidence" value="ECO:0007669"/>
    <property type="project" value="UniProtKB-UniRule"/>
</dbReference>
<feature type="domain" description="THAP-type" evidence="7">
    <location>
        <begin position="637"/>
        <end position="712"/>
    </location>
</feature>
<keyword evidence="4 5" id="KW-0238">DNA-binding</keyword>
<gene>
    <name evidence="8" type="ORF">CM83_81532</name>
</gene>
<dbReference type="SUPFAM" id="SSF57716">
    <property type="entry name" value="Glucocorticoid receptor-like (DNA-binding domain)"/>
    <property type="match status" value="4"/>
</dbReference>
<feature type="region of interest" description="Disordered" evidence="6">
    <location>
        <begin position="431"/>
        <end position="455"/>
    </location>
</feature>
<dbReference type="GO" id="GO:0008270">
    <property type="term" value="F:zinc ion binding"/>
    <property type="evidence" value="ECO:0007669"/>
    <property type="project" value="UniProtKB-KW"/>
</dbReference>
<accession>A0A0A9YJ08</accession>
<name>A0A0A9YJ08_LYGHE</name>
<keyword evidence="3" id="KW-0862">Zinc</keyword>
<keyword evidence="2 5" id="KW-0863">Zinc-finger</keyword>
<dbReference type="InterPro" id="IPR006612">
    <property type="entry name" value="THAP_Znf"/>
</dbReference>
<reference evidence="8" key="2">
    <citation type="submission" date="2014-07" db="EMBL/GenBank/DDBJ databases">
        <authorList>
            <person name="Hull J."/>
        </authorList>
    </citation>
    <scope>NUCLEOTIDE SEQUENCE</scope>
</reference>
<feature type="compositionally biased region" description="Low complexity" evidence="6">
    <location>
        <begin position="147"/>
        <end position="159"/>
    </location>
</feature>
<protein>
    <recommendedName>
        <fullName evidence="7">THAP-type domain-containing protein</fullName>
    </recommendedName>
</protein>
<sequence>MKKCLYAGCKSDESSHNIFHKVVGSTGRDGNPLYICSVHFARLKSSKSQKPLSKPAPATRKVKRLTQGNKRQLNAKDEEEERRINLGEKGIVQNEVEGKTTDVSEKRKDIQELRTFGPRRRSSLPSILRRKSGDNVSNLRQEAAKVSSTPNSFQSSSFSRETESTAKGTVVVEDEEELGSVRQKRELEHNQKSEIEVGGVNQEHNETKIQSENNTEVKRCDVNKSKEDRSCGTSTYPTWLLDKFIYEYDNNEVNSSALQTFSTTSPEQHPVENKQNREETGPKGPGSGDPNGSSTLAINNLTSLEAKECNKNEIENSGHNENYKLEVHNQERTINKQQAFEILKHNQQGNVENKYYLVAKKVNSTIKYCLVKKDSVNQSGSNNPNIEMKKLRLKGSATSLNLEKKNYSKEVNEAPLGEGEGDQMVEEETIDEHNLERNPGDERNTELKKSSHEKSKMKSIISLGVNEPNILNEFRVKKEGNVKMYANNVRKKKKHSQEKGETNNRTDREIDDGNLMESRVNKDCLERIELEKKGVDEYNVELWMECYDELNVEEHPILQLSIEGHALYDFDIDEYQLLLSVEANRPNQLSFDQYDEFLNGEVHLQSRFGEYVDKYPHEVTVGGLVEDRKKGDATHFLKGRSCSAAGCDSKFPEVRLFRFPCYGRAKTRHKIWSEFVNRDVLMGYLCHRHFRVVDFLTPDRIKLNRGANPSYHTGPLNPITQDYCPFEDSGGPKEAVYCSALNCGLSQKTHPDVTFAAFPSKADSRYQEWLNVAGAVRNPRFLCARHFDSTQFSDNARTYLKNRAIPQYMSGPLNPKTNDYSPIQQDDLENSPGNSPASVIEIDVTNDSPDTDQNIKISATSRAVGQSNNISADRPLVGQKIKVISGSPLVGQKINISAASLTSQNKKIPSVSGFLGQKVKIAPVDSAVSKIAVVTTNAGENIKTPSTSLAKFGPTSFNEKDDTSNNDEQDQMHALYLRCDALGCPSSYKSDPSVKYFSFPGKANNSSASEKKRRQHWIDAVGGTKENRSNYLCQYHFATDVFYDKKRTSLVRRTNPLFPYGPLNPVTKDYCPIGEEQRSLNSRNFSRARCCVDGCSTYSFNTSGLFGFPMHDREAYEEWTRRVGVHKYFSEQHIRMKFRICPKHFSSCCTIVDEDTNSIRLKFGALPTINVPCFKGPPTIRNSFVQIRKMSTDEIEALKMLSESDRICDLHDICDKENDEQTSLELKRKMIVSNYTKLVPIKKSKDDSSTADDNKQLILLPIQDESGQQTYVVADFSTNENFASISGQSQNVESDGSFQTSVQQSSAAEGVKDETKVEKLLKTPVCSYWSPEEIFDKHAVKKKMEDRMARVQLARLKAKPNPSARFRLRSGVNKTRVPLGEKPPKRCMKTFLWASKKITSGMKLISTLKKTLWNSQ</sequence>
<evidence type="ECO:0000256" key="2">
    <source>
        <dbReference type="ARBA" id="ARBA00022771"/>
    </source>
</evidence>
<evidence type="ECO:0000256" key="1">
    <source>
        <dbReference type="ARBA" id="ARBA00022723"/>
    </source>
</evidence>
<feature type="region of interest" description="Disordered" evidence="6">
    <location>
        <begin position="132"/>
        <end position="168"/>
    </location>
</feature>
<dbReference type="SMART" id="SM00980">
    <property type="entry name" value="THAP"/>
    <property type="match status" value="4"/>
</dbReference>
<feature type="compositionally biased region" description="Polar residues" evidence="6">
    <location>
        <begin position="815"/>
        <end position="824"/>
    </location>
</feature>
<feature type="domain" description="THAP-type" evidence="7">
    <location>
        <begin position="972"/>
        <end position="1059"/>
    </location>
</feature>
<proteinExistence type="predicted"/>
<dbReference type="EMBL" id="GBHO01014079">
    <property type="protein sequence ID" value="JAG29525.1"/>
    <property type="molecule type" value="Transcribed_RNA"/>
</dbReference>
<dbReference type="PROSITE" id="PS50950">
    <property type="entry name" value="ZF_THAP"/>
    <property type="match status" value="4"/>
</dbReference>
<evidence type="ECO:0000256" key="5">
    <source>
        <dbReference type="PROSITE-ProRule" id="PRU00309"/>
    </source>
</evidence>
<feature type="compositionally biased region" description="Basic and acidic residues" evidence="6">
    <location>
        <begin position="269"/>
        <end position="281"/>
    </location>
</feature>
<feature type="domain" description="THAP-type" evidence="7">
    <location>
        <begin position="731"/>
        <end position="809"/>
    </location>
</feature>
<dbReference type="Pfam" id="PF05485">
    <property type="entry name" value="THAP"/>
    <property type="match status" value="4"/>
</dbReference>